<dbReference type="OrthoDB" id="2629491at2759"/>
<evidence type="ECO:0000313" key="1">
    <source>
        <dbReference type="EMBL" id="KLO03886.1"/>
    </source>
</evidence>
<evidence type="ECO:0000313" key="2">
    <source>
        <dbReference type="Proteomes" id="UP000053477"/>
    </source>
</evidence>
<sequence length="257" mass="30136">PLGFQWNSVDYSCPYDAVIPILYQAWKFTTLPNRQLWLPYKINLNTIFEKLDQSVRSPERFRDMIRKKLHRDNPRAFPWGKEYAAVGDVLSTILTSNAPFLTKSTTCPSCRTLLVRHAFTSHVNGTQERGDFDNYISIHSCERSVSNWIDYFFSSIRSRCRQCLIHLLDETYPDVNIHSFPPVLSIALLTTHIKIDHIIKLRDNDDQSHRYTLQGIVYFASSHFVSRIVDHNCDVWYNDGIVTKRKYVREKALREFT</sequence>
<dbReference type="Proteomes" id="UP000053477">
    <property type="component" value="Unassembled WGS sequence"/>
</dbReference>
<proteinExistence type="predicted"/>
<dbReference type="AlphaFoldDB" id="A0A0H2RG28"/>
<gene>
    <name evidence="1" type="ORF">SCHPADRAFT_809224</name>
</gene>
<accession>A0A0H2RG28</accession>
<dbReference type="EMBL" id="KQ086911">
    <property type="protein sequence ID" value="KLO03886.1"/>
    <property type="molecule type" value="Genomic_DNA"/>
</dbReference>
<reference evidence="1 2" key="1">
    <citation type="submission" date="2015-04" db="EMBL/GenBank/DDBJ databases">
        <title>Complete genome sequence of Schizopora paradoxa KUC8140, a cosmopolitan wood degrader in East Asia.</title>
        <authorList>
            <consortium name="DOE Joint Genome Institute"/>
            <person name="Min B."/>
            <person name="Park H."/>
            <person name="Jang Y."/>
            <person name="Kim J.-J."/>
            <person name="Kim K.H."/>
            <person name="Pangilinan J."/>
            <person name="Lipzen A."/>
            <person name="Riley R."/>
            <person name="Grigoriev I.V."/>
            <person name="Spatafora J.W."/>
            <person name="Choi I.-G."/>
        </authorList>
    </citation>
    <scope>NUCLEOTIDE SEQUENCE [LARGE SCALE GENOMIC DNA]</scope>
    <source>
        <strain evidence="1 2">KUC8140</strain>
    </source>
</reference>
<feature type="non-terminal residue" evidence="1">
    <location>
        <position position="257"/>
    </location>
</feature>
<name>A0A0H2RG28_9AGAM</name>
<feature type="non-terminal residue" evidence="1">
    <location>
        <position position="1"/>
    </location>
</feature>
<protein>
    <submittedName>
        <fullName evidence="1">Uncharacterized protein</fullName>
    </submittedName>
</protein>
<keyword evidence="2" id="KW-1185">Reference proteome</keyword>
<organism evidence="1 2">
    <name type="scientific">Schizopora paradoxa</name>
    <dbReference type="NCBI Taxonomy" id="27342"/>
    <lineage>
        <taxon>Eukaryota</taxon>
        <taxon>Fungi</taxon>
        <taxon>Dikarya</taxon>
        <taxon>Basidiomycota</taxon>
        <taxon>Agaricomycotina</taxon>
        <taxon>Agaricomycetes</taxon>
        <taxon>Hymenochaetales</taxon>
        <taxon>Schizoporaceae</taxon>
        <taxon>Schizopora</taxon>
    </lineage>
</organism>
<dbReference type="InParanoid" id="A0A0H2RG28"/>